<proteinExistence type="predicted"/>
<sequence length="1677" mass="198979">MYMGNGTFRLFISSPFSDFKKERDVLHKRVFPKIEEFCNENGFSFQPIDLRWGVSSEAQHDQKTLEVCLEEVRACKHFPYPNFLIMVGDRYGYIPLPYMIVKNELDSLKNIILGNNEKFTINYKPIENNNKVILKNPKNITKLELIDEWYKLDENQIPVSYILQPRESEYKEYSNWEEEEKYLRNILQNAANKLFKDKKDKEYLKYFTSATEAEVLERIIEYKNITNTQEKLSENSIIENIEVDKEYIYAYKREIKELNKDYVDNTENEQEKEFLKQKAMDFKNNLSDTLYKDNILSSNYDSINLYEKNELKEFENFIYEKLIEAINTQKDKSNELPILQKEILEQNKFKDDKQKGFIGREWTLNIINKYLFNDKTNEPLVIYGISGMGKSALIAKAIDNIPKNGNDKLIYRFVGATQNSNTIRNILMSICDELVNKNIIEDIKEYEIEEYKFFKQINKILTNIEKSIVIFIDALDQLQFKDSLEWLPEKLNENIKIVFSVLKDEKYKEDSYYYNILKNRVNSNNLIDISKDSLESSKELLVENLLKDLNRKIDDYQTKYLIDQWNKTNYSPLYLKIAIEEVKQWKSGDKTQTLNSTVEGIIKEYIENLTEIYHHEKIIVNKVFGYIHASKDGLCEKELLEILSEDLHDNKVMKNLVLNKFHEPIKVINPRRKNNEEHILPMSIWSRLHTQIKPFIIERNIDNKSLMKFFHRQFTSVVDDLTKNNQIKLHTKLSQYFYTMQDKTKTWNKRYYSLRMLSELPYQLYKSENSKQLKEILFDLEFAGSIYNNHKQEGFIDIMSKATTLPNITEDEIYPWESFYREKEHLILRIDEESWKPYQSLFQLAYEDAEDSPLTREAVSININWLNYFSSRRVGSYKQNRTGLESYINLNKYNIPIQNISNIKFDNSLINIRVDKKKYFFDLKGTFKKIESSADEHFEKNDKVYYHYNEENSILNIHYDNNIYQQEVSLSGYRIFEFSRNKILLVTELNIQLLSYTSNGFKKIGTFLSLLGNRTFFTNLGEKREPFEFYELENETIVGYHSKGHFIIQYIKNKHGTYEMYLHSGVHEGNSINGLVPLFEDYYLTYSHPDGILSSGRFNESSPNTDILIWKNKNILGIFSAHAGVIKRIIKDKSKDNIIRLLTMSEDKSIKLLELGAEFTSFTPLNISFENKEKFFYYDYNEFNYDNLTNILKEKNSWNLPNINIKEIYFLNDKYIASLMNSNELFIFNSFVESIKEVKLSKIKEIDNEFYLFYGKNLKKLDTQINICTTRGYLTDIMRLTKDYLVASDSQGNLTLLKNGEKVFSKKVQKGFIPEIKYFSNSSNYFVTYSTMKHEVLFEDIEVKLWNSLNFINGYENPIILKINKKILRVDCLNYELKEYLLVSTLDEIILYEFINSSIREIKKFSKSYINLFLLKNNKIVLSSSSSNIKKINNLKIVDLNCLENNLEINNIRLVQFQELNNDYFLGLCDNGALHLWNDNAEYIKSIKNRNIIYIFETSSLFAIDNRNRIIKYNNDLEEMSSSFFISENQFMNATYYSNKNWLLNFGTKILNIELDSKTVTENKRYWINNDLDNYDELSEDEKKIKKVNQIYISESRLSHEELQTYDKLDLFIKEEIIDFDEIFGINISREELDNSNIELILKSITLEDYDRILSGENEFYDKNLGFSIYILEQFLE</sequence>
<keyword evidence="1" id="KW-0677">Repeat</keyword>
<organism evidence="4 5">
    <name type="scientific">Aliarcobacter skirrowii</name>
    <dbReference type="NCBI Taxonomy" id="28200"/>
    <lineage>
        <taxon>Bacteria</taxon>
        <taxon>Pseudomonadati</taxon>
        <taxon>Campylobacterota</taxon>
        <taxon>Epsilonproteobacteria</taxon>
        <taxon>Campylobacterales</taxon>
        <taxon>Arcobacteraceae</taxon>
        <taxon>Aliarcobacter</taxon>
    </lineage>
</organism>
<dbReference type="PANTHER" id="PTHR19871">
    <property type="entry name" value="BETA TRANSDUCIN-RELATED PROTEIN"/>
    <property type="match status" value="1"/>
</dbReference>
<dbReference type="Pfam" id="PF13271">
    <property type="entry name" value="DUF4062"/>
    <property type="match status" value="1"/>
</dbReference>
<dbReference type="Gene3D" id="3.40.50.300">
    <property type="entry name" value="P-loop containing nucleotide triphosphate hydrolases"/>
    <property type="match status" value="1"/>
</dbReference>
<comment type="caution">
    <text evidence="4">The sequence shown here is derived from an EMBL/GenBank/DDBJ whole genome shotgun (WGS) entry which is preliminary data.</text>
</comment>
<accession>A0A2U2BZA3</accession>
<dbReference type="SUPFAM" id="SSF52540">
    <property type="entry name" value="P-loop containing nucleoside triphosphate hydrolases"/>
    <property type="match status" value="1"/>
</dbReference>
<gene>
    <name evidence="4" type="ORF">DF188_07860</name>
</gene>
<feature type="domain" description="DUF4062" evidence="2">
    <location>
        <begin position="9"/>
        <end position="94"/>
    </location>
</feature>
<dbReference type="InterPro" id="IPR052752">
    <property type="entry name" value="NACHT-WD_repeat"/>
</dbReference>
<dbReference type="Proteomes" id="UP000245014">
    <property type="component" value="Unassembled WGS sequence"/>
</dbReference>
<dbReference type="Pfam" id="PF24883">
    <property type="entry name" value="NPHP3_N"/>
    <property type="match status" value="1"/>
</dbReference>
<dbReference type="RefSeq" id="WP_109158629.1">
    <property type="nucleotide sequence ID" value="NZ_QEYI01000007.1"/>
</dbReference>
<reference evidence="4 5" key="1">
    <citation type="submission" date="2018-05" db="EMBL/GenBank/DDBJ databases">
        <title>Antimicrobial susceptibility testing and genomic analysis of Arcobacter skirrowii strains and one Arcobacter butzleri isolated from German poultry farms.</title>
        <authorList>
            <person name="Haenel I."/>
            <person name="Hotzel H."/>
            <person name="Tomaso H."/>
            <person name="Busch A."/>
        </authorList>
    </citation>
    <scope>NUCLEOTIDE SEQUENCE [LARGE SCALE GENOMIC DNA]</scope>
    <source>
        <strain evidence="5">v</strain>
    </source>
</reference>
<dbReference type="InterPro" id="IPR036322">
    <property type="entry name" value="WD40_repeat_dom_sf"/>
</dbReference>
<evidence type="ECO:0000313" key="4">
    <source>
        <dbReference type="EMBL" id="PWE20375.1"/>
    </source>
</evidence>
<evidence type="ECO:0000259" key="2">
    <source>
        <dbReference type="Pfam" id="PF13271"/>
    </source>
</evidence>
<dbReference type="InterPro" id="IPR027417">
    <property type="entry name" value="P-loop_NTPase"/>
</dbReference>
<dbReference type="EMBL" id="QEYI01000007">
    <property type="protein sequence ID" value="PWE20375.1"/>
    <property type="molecule type" value="Genomic_DNA"/>
</dbReference>
<feature type="domain" description="Nephrocystin 3-like N-terminal" evidence="3">
    <location>
        <begin position="372"/>
        <end position="496"/>
    </location>
</feature>
<evidence type="ECO:0000313" key="5">
    <source>
        <dbReference type="Proteomes" id="UP000245014"/>
    </source>
</evidence>
<dbReference type="InterPro" id="IPR025139">
    <property type="entry name" value="DUF4062"/>
</dbReference>
<evidence type="ECO:0000259" key="3">
    <source>
        <dbReference type="Pfam" id="PF24883"/>
    </source>
</evidence>
<protein>
    <submittedName>
        <fullName evidence="4">Uncharacterized protein</fullName>
    </submittedName>
</protein>
<dbReference type="InterPro" id="IPR056884">
    <property type="entry name" value="NPHP3-like_N"/>
</dbReference>
<dbReference type="PANTHER" id="PTHR19871:SF14">
    <property type="entry name" value="DUF4062 DOMAIN-CONTAINING PROTEIN"/>
    <property type="match status" value="1"/>
</dbReference>
<name>A0A2U2BZA3_9BACT</name>
<dbReference type="SUPFAM" id="SSF50978">
    <property type="entry name" value="WD40 repeat-like"/>
    <property type="match status" value="1"/>
</dbReference>
<evidence type="ECO:0000256" key="1">
    <source>
        <dbReference type="ARBA" id="ARBA00022737"/>
    </source>
</evidence>